<dbReference type="RefSeq" id="XP_003293333.1">
    <property type="nucleotide sequence ID" value="XM_003293285.1"/>
</dbReference>
<feature type="transmembrane region" description="Helical" evidence="1">
    <location>
        <begin position="192"/>
        <end position="211"/>
    </location>
</feature>
<protein>
    <recommendedName>
        <fullName evidence="4">Transmembrane protein</fullName>
    </recommendedName>
</protein>
<evidence type="ECO:0000313" key="3">
    <source>
        <dbReference type="Proteomes" id="UP000001064"/>
    </source>
</evidence>
<reference evidence="3" key="1">
    <citation type="journal article" date="2011" name="Genome Biol.">
        <title>Comparative genomics of the social amoebae Dictyostelium discoideum and Dictyostelium purpureum.</title>
        <authorList>
            <consortium name="US DOE Joint Genome Institute (JGI-PGF)"/>
            <person name="Sucgang R."/>
            <person name="Kuo A."/>
            <person name="Tian X."/>
            <person name="Salerno W."/>
            <person name="Parikh A."/>
            <person name="Feasley C.L."/>
            <person name="Dalin E."/>
            <person name="Tu H."/>
            <person name="Huang E."/>
            <person name="Barry K."/>
            <person name="Lindquist E."/>
            <person name="Shapiro H."/>
            <person name="Bruce D."/>
            <person name="Schmutz J."/>
            <person name="Salamov A."/>
            <person name="Fey P."/>
            <person name="Gaudet P."/>
            <person name="Anjard C."/>
            <person name="Babu M.M."/>
            <person name="Basu S."/>
            <person name="Bushmanova Y."/>
            <person name="van der Wel H."/>
            <person name="Katoh-Kurasawa M."/>
            <person name="Dinh C."/>
            <person name="Coutinho P.M."/>
            <person name="Saito T."/>
            <person name="Elias M."/>
            <person name="Schaap P."/>
            <person name="Kay R.R."/>
            <person name="Henrissat B."/>
            <person name="Eichinger L."/>
            <person name="Rivero F."/>
            <person name="Putnam N.H."/>
            <person name="West C.M."/>
            <person name="Loomis W.F."/>
            <person name="Chisholm R.L."/>
            <person name="Shaulsky G."/>
            <person name="Strassmann J.E."/>
            <person name="Queller D.C."/>
            <person name="Kuspa A."/>
            <person name="Grigoriev I.V."/>
        </authorList>
    </citation>
    <scope>NUCLEOTIDE SEQUENCE [LARGE SCALE GENOMIC DNA]</scope>
    <source>
        <strain evidence="3">QSDP1</strain>
    </source>
</reference>
<feature type="transmembrane region" description="Helical" evidence="1">
    <location>
        <begin position="98"/>
        <end position="120"/>
    </location>
</feature>
<dbReference type="OMA" id="VWKLLCI"/>
<feature type="transmembrane region" description="Helical" evidence="1">
    <location>
        <begin position="7"/>
        <end position="26"/>
    </location>
</feature>
<dbReference type="GeneID" id="10511099"/>
<organism evidence="2 3">
    <name type="scientific">Dictyostelium purpureum</name>
    <name type="common">Slime mold</name>
    <dbReference type="NCBI Taxonomy" id="5786"/>
    <lineage>
        <taxon>Eukaryota</taxon>
        <taxon>Amoebozoa</taxon>
        <taxon>Evosea</taxon>
        <taxon>Eumycetozoa</taxon>
        <taxon>Dictyostelia</taxon>
        <taxon>Dictyosteliales</taxon>
        <taxon>Dictyosteliaceae</taxon>
        <taxon>Dictyostelium</taxon>
    </lineage>
</organism>
<dbReference type="OrthoDB" id="17566at2759"/>
<feature type="transmembrane region" description="Helical" evidence="1">
    <location>
        <begin position="132"/>
        <end position="155"/>
    </location>
</feature>
<gene>
    <name evidence="2" type="ORF">DICPUDRAFT_158154</name>
</gene>
<dbReference type="Proteomes" id="UP000001064">
    <property type="component" value="Unassembled WGS sequence"/>
</dbReference>
<evidence type="ECO:0008006" key="4">
    <source>
        <dbReference type="Google" id="ProtNLM"/>
    </source>
</evidence>
<dbReference type="AlphaFoldDB" id="F1A0Y7"/>
<evidence type="ECO:0000256" key="1">
    <source>
        <dbReference type="SAM" id="Phobius"/>
    </source>
</evidence>
<keyword evidence="3" id="KW-1185">Reference proteome</keyword>
<dbReference type="VEuPathDB" id="AmoebaDB:DICPUDRAFT_158154"/>
<dbReference type="FunCoup" id="F1A0Y7">
    <property type="interactions" value="140"/>
</dbReference>
<name>F1A0Y7_DICPU</name>
<dbReference type="InParanoid" id="F1A0Y7"/>
<dbReference type="PANTHER" id="PTHR38736">
    <property type="entry name" value="TRANSMEMBRANE PROTEIN-RELATED"/>
    <property type="match status" value="1"/>
</dbReference>
<accession>F1A0Y7</accession>
<dbReference type="KEGG" id="dpp:DICPUDRAFT_158154"/>
<keyword evidence="1" id="KW-0472">Membrane</keyword>
<keyword evidence="1" id="KW-0812">Transmembrane</keyword>
<sequence>MKLKIGIALQVVVLVGIVIALILPWYEIKLKENTFTKQTVVNYKWKEFSCQVEGTDKLTVKYDSDDIIDNAAIGACVARAGVNPFKTEEISTVLNSCLSFLVIAGALALGTALLQIILLVSPKLCRSCVWKLLCIGCAIAGVVMLFISFFTLLALPKKFDEDTSNLSVCKERWCDKIIGNDDDYRWIPGGGWWAALAACFTAFCAGIFTLASNR</sequence>
<proteinExistence type="predicted"/>
<evidence type="ECO:0000313" key="2">
    <source>
        <dbReference type="EMBL" id="EGC30150.1"/>
    </source>
</evidence>
<dbReference type="PANTHER" id="PTHR38736:SF1">
    <property type="entry name" value="TRANSMEMBRANE PROTEIN"/>
    <property type="match status" value="1"/>
</dbReference>
<dbReference type="eggNOG" id="ENOG502RDEJ">
    <property type="taxonomic scope" value="Eukaryota"/>
</dbReference>
<keyword evidence="1" id="KW-1133">Transmembrane helix</keyword>
<dbReference type="EMBL" id="GL871354">
    <property type="protein sequence ID" value="EGC30150.1"/>
    <property type="molecule type" value="Genomic_DNA"/>
</dbReference>